<feature type="transmembrane region" description="Helical" evidence="2">
    <location>
        <begin position="237"/>
        <end position="260"/>
    </location>
</feature>
<protein>
    <submittedName>
        <fullName evidence="3">Uncharacterized protein</fullName>
    </submittedName>
</protein>
<accession>A0A7J5Y249</accession>
<evidence type="ECO:0000256" key="2">
    <source>
        <dbReference type="SAM" id="Phobius"/>
    </source>
</evidence>
<evidence type="ECO:0000256" key="1">
    <source>
        <dbReference type="SAM" id="MobiDB-lite"/>
    </source>
</evidence>
<proteinExistence type="predicted"/>
<name>A0A7J5Y249_DISMA</name>
<keyword evidence="2" id="KW-1133">Transmembrane helix</keyword>
<sequence length="300" mass="33614">MVRAFKSAGGSAVLRSRRSGNTKYESELLQDTSHSLPQSGRSSVSVPFKSSLTHKVKARHITSDMHALCRSPLTPLSLSTDRSLSPPKVPPNSHHGCFCGGVHKPCMVEMTFAPRRSLAGKARAAIWQSHQEHFTRLTFTCLHAVNITPWLLWMSAENSDFQRENRGSHKRSISQHRQFTVDGADPCNLSPGTMPLTSDPVFRNMPLDRWYRVLLLLWDQNNQRSLPGDLQDGPNPVYPALCFSFWIIIVIPGLFPALVYRCLSLLRVADGKVFKLKCCGAKVKRLSGHDNVLMLQWVSN</sequence>
<feature type="non-terminal residue" evidence="3">
    <location>
        <position position="1"/>
    </location>
</feature>
<organism evidence="3 4">
    <name type="scientific">Dissostichus mawsoni</name>
    <name type="common">Antarctic cod</name>
    <dbReference type="NCBI Taxonomy" id="36200"/>
    <lineage>
        <taxon>Eukaryota</taxon>
        <taxon>Metazoa</taxon>
        <taxon>Chordata</taxon>
        <taxon>Craniata</taxon>
        <taxon>Vertebrata</taxon>
        <taxon>Euteleostomi</taxon>
        <taxon>Actinopterygii</taxon>
        <taxon>Neopterygii</taxon>
        <taxon>Teleostei</taxon>
        <taxon>Neoteleostei</taxon>
        <taxon>Acanthomorphata</taxon>
        <taxon>Eupercaria</taxon>
        <taxon>Perciformes</taxon>
        <taxon>Notothenioidei</taxon>
        <taxon>Nototheniidae</taxon>
        <taxon>Dissostichus</taxon>
    </lineage>
</organism>
<dbReference type="Proteomes" id="UP000518266">
    <property type="component" value="Unassembled WGS sequence"/>
</dbReference>
<evidence type="ECO:0000313" key="3">
    <source>
        <dbReference type="EMBL" id="KAF3843495.1"/>
    </source>
</evidence>
<reference evidence="3 4" key="1">
    <citation type="submission" date="2020-03" db="EMBL/GenBank/DDBJ databases">
        <title>Dissostichus mawsoni Genome sequencing and assembly.</title>
        <authorList>
            <person name="Park H."/>
        </authorList>
    </citation>
    <scope>NUCLEOTIDE SEQUENCE [LARGE SCALE GENOMIC DNA]</scope>
    <source>
        <strain evidence="3">DM0001</strain>
        <tissue evidence="3">Muscle</tissue>
    </source>
</reference>
<dbReference type="EMBL" id="JAAKFY010000018">
    <property type="protein sequence ID" value="KAF3843495.1"/>
    <property type="molecule type" value="Genomic_DNA"/>
</dbReference>
<evidence type="ECO:0000313" key="4">
    <source>
        <dbReference type="Proteomes" id="UP000518266"/>
    </source>
</evidence>
<feature type="region of interest" description="Disordered" evidence="1">
    <location>
        <begin position="1"/>
        <end position="45"/>
    </location>
</feature>
<keyword evidence="2" id="KW-0472">Membrane</keyword>
<comment type="caution">
    <text evidence="3">The sequence shown here is derived from an EMBL/GenBank/DDBJ whole genome shotgun (WGS) entry which is preliminary data.</text>
</comment>
<dbReference type="AlphaFoldDB" id="A0A7J5Y249"/>
<feature type="compositionally biased region" description="Polar residues" evidence="1">
    <location>
        <begin position="21"/>
        <end position="45"/>
    </location>
</feature>
<keyword evidence="2" id="KW-0812">Transmembrane</keyword>
<gene>
    <name evidence="3" type="ORF">F7725_002344</name>
</gene>
<keyword evidence="4" id="KW-1185">Reference proteome</keyword>